<evidence type="ECO:0000313" key="2">
    <source>
        <dbReference type="Proteomes" id="UP000034350"/>
    </source>
</evidence>
<dbReference type="RefSeq" id="XP_024332140.1">
    <property type="nucleotide sequence ID" value="XM_024475075.1"/>
</dbReference>
<dbReference type="Gene3D" id="2.130.10.10">
    <property type="entry name" value="YVTN repeat-like/Quinoprotein amine dehydrogenase"/>
    <property type="match status" value="1"/>
</dbReference>
<protein>
    <submittedName>
        <fullName evidence="1">Uncharacterized protein</fullName>
    </submittedName>
</protein>
<dbReference type="InterPro" id="IPR036322">
    <property type="entry name" value="WD40_repeat_dom_sf"/>
</dbReference>
<dbReference type="VEuPathDB" id="MicrosporidiaDB:NCER_101804"/>
<organism evidence="1 2">
    <name type="scientific">Vairimorpha ceranae</name>
    <dbReference type="NCBI Taxonomy" id="40302"/>
    <lineage>
        <taxon>Eukaryota</taxon>
        <taxon>Fungi</taxon>
        <taxon>Fungi incertae sedis</taxon>
        <taxon>Microsporidia</taxon>
        <taxon>Nosematidae</taxon>
        <taxon>Vairimorpha</taxon>
    </lineage>
</organism>
<name>A0A0F9WUG6_9MICR</name>
<dbReference type="Proteomes" id="UP000034350">
    <property type="component" value="Unassembled WGS sequence"/>
</dbReference>
<dbReference type="VEuPathDB" id="MicrosporidiaDB:AAJ76_300027502"/>
<comment type="caution">
    <text evidence="1">The sequence shown here is derived from an EMBL/GenBank/DDBJ whole genome shotgun (WGS) entry which is preliminary data.</text>
</comment>
<accession>A0A0F9WUG6</accession>
<dbReference type="VEuPathDB" id="MicrosporidiaDB:G9O61_00g016930"/>
<dbReference type="SUPFAM" id="SSF50978">
    <property type="entry name" value="WD40 repeat-like"/>
    <property type="match status" value="1"/>
</dbReference>
<dbReference type="EMBL" id="JPQZ01000003">
    <property type="protein sequence ID" value="KKO76398.1"/>
    <property type="molecule type" value="Genomic_DNA"/>
</dbReference>
<evidence type="ECO:0000313" key="1">
    <source>
        <dbReference type="EMBL" id="KKO76398.1"/>
    </source>
</evidence>
<proteinExistence type="predicted"/>
<dbReference type="GeneID" id="36320006"/>
<reference evidence="1 2" key="1">
    <citation type="journal article" date="2015" name="Environ. Microbiol.">
        <title>Genome analyses suggest the presence of polyploidy and recent human-driven expansions in eight global populations of the honeybee pathogen Nosema ceranae.</title>
        <authorList>
            <person name="Pelin A."/>
            <person name="Selman M."/>
            <person name="Aris-Brosou S."/>
            <person name="Farinelli L."/>
            <person name="Corradi N."/>
        </authorList>
    </citation>
    <scope>NUCLEOTIDE SEQUENCE [LARGE SCALE GENOMIC DNA]</scope>
    <source>
        <strain evidence="1 2">PA08 1199</strain>
    </source>
</reference>
<dbReference type="AlphaFoldDB" id="A0A0F9WUG6"/>
<dbReference type="OrthoDB" id="2195891at2759"/>
<gene>
    <name evidence="1" type="ORF">AAJ76_300027502</name>
</gene>
<keyword evidence="2" id="KW-1185">Reference proteome</keyword>
<dbReference type="InterPro" id="IPR015943">
    <property type="entry name" value="WD40/YVTN_repeat-like_dom_sf"/>
</dbReference>
<sequence>MLQSINFSNKLLCLDYTDNYILIGDNIGNIYKYNFLETCDSSQNQYITSNTKIQILFFCNSPVSCIFIYNNDIFYTTWDGDIYKNDIKVHLSQGITKALIIFNNLIYVSLEHNIYILNLNLELLKVLNVPHKVLCFCSTENFIICGFNLPVICVIDTKFNLTTKSVEHDTGILSIKYSNGYVYTGSVDGSLQMYDFRDVFGSDNKMKSIKILKQKSSKWLRNIFNDELCCSGNEVIYKNNLIYSHLDQVMWVIMLNKYIISIGLDKKMIFYKELNINKEEEDEINKLNQLYGN</sequence>